<dbReference type="InterPro" id="IPR020084">
    <property type="entry name" value="NUDIX_hydrolase_CS"/>
</dbReference>
<dbReference type="InterPro" id="IPR000086">
    <property type="entry name" value="NUDIX_hydrolase_dom"/>
</dbReference>
<dbReference type="PROSITE" id="PS51462">
    <property type="entry name" value="NUDIX"/>
    <property type="match status" value="1"/>
</dbReference>
<dbReference type="Gene3D" id="3.90.79.10">
    <property type="entry name" value="Nucleoside Triphosphate Pyrophosphohydrolase"/>
    <property type="match status" value="1"/>
</dbReference>
<dbReference type="RefSeq" id="WP_013177152.1">
    <property type="nucleotide sequence ID" value="NC_014221.1"/>
</dbReference>
<reference evidence="6 7" key="2">
    <citation type="journal article" date="2011" name="Stand. Genomic Sci.">
        <title>Complete genome sequence of Truepera radiovictrix type strain (RQ-24).</title>
        <authorList>
            <person name="Ivanova N."/>
            <person name="Rohde C."/>
            <person name="Munk C."/>
            <person name="Nolan M."/>
            <person name="Lucas S."/>
            <person name="Del Rio T.G."/>
            <person name="Tice H."/>
            <person name="Deshpande S."/>
            <person name="Cheng J.F."/>
            <person name="Tapia R."/>
            <person name="Han C."/>
            <person name="Goodwin L."/>
            <person name="Pitluck S."/>
            <person name="Liolios K."/>
            <person name="Mavromatis K."/>
            <person name="Mikhailova N."/>
            <person name="Pati A."/>
            <person name="Chen A."/>
            <person name="Palaniappan K."/>
            <person name="Land M."/>
            <person name="Hauser L."/>
            <person name="Chang Y.J."/>
            <person name="Jeffries C.D."/>
            <person name="Brambilla E."/>
            <person name="Rohde M."/>
            <person name="Goker M."/>
            <person name="Tindall B.J."/>
            <person name="Woyke T."/>
            <person name="Bristow J."/>
            <person name="Eisen J.A."/>
            <person name="Markowitz V."/>
            <person name="Hugenholtz P."/>
            <person name="Kyrpides N.C."/>
            <person name="Klenk H.P."/>
            <person name="Lapidus A."/>
        </authorList>
    </citation>
    <scope>NUCLEOTIDE SEQUENCE [LARGE SCALE GENOMIC DNA]</scope>
    <source>
        <strain evidence="7">DSM 17093 / CIP 108686 / LMG 22925 / RQ-24</strain>
    </source>
</reference>
<dbReference type="PRINTS" id="PR00502">
    <property type="entry name" value="NUDIXFAMILY"/>
</dbReference>
<dbReference type="CDD" id="cd02883">
    <property type="entry name" value="NUDIX_Hydrolase"/>
    <property type="match status" value="1"/>
</dbReference>
<dbReference type="PANTHER" id="PTHR43046:SF12">
    <property type="entry name" value="GDP-MANNOSE MANNOSYL HYDROLASE"/>
    <property type="match status" value="1"/>
</dbReference>
<dbReference type="Pfam" id="PF00293">
    <property type="entry name" value="NUDIX"/>
    <property type="match status" value="1"/>
</dbReference>
<reference evidence="7" key="1">
    <citation type="submission" date="2010-05" db="EMBL/GenBank/DDBJ databases">
        <title>The complete genome of Truepera radiovictris DSM 17093.</title>
        <authorList>
            <consortium name="US DOE Joint Genome Institute (JGI-PGF)"/>
            <person name="Lucas S."/>
            <person name="Copeland A."/>
            <person name="Lapidus A."/>
            <person name="Glavina del Rio T."/>
            <person name="Dalin E."/>
            <person name="Tice H."/>
            <person name="Bruce D."/>
            <person name="Goodwin L."/>
            <person name="Pitluck S."/>
            <person name="Kyrpides N."/>
            <person name="Mavromatis K."/>
            <person name="Ovchinnikova G."/>
            <person name="Munk A.C."/>
            <person name="Detter J.C."/>
            <person name="Han C."/>
            <person name="Tapia R."/>
            <person name="Land M."/>
            <person name="Hauser L."/>
            <person name="Markowitz V."/>
            <person name="Cheng J.-F."/>
            <person name="Hugenholtz P."/>
            <person name="Woyke T."/>
            <person name="Wu D."/>
            <person name="Tindall B."/>
            <person name="Pomrenke H.G."/>
            <person name="Brambilla E."/>
            <person name="Klenk H.-P."/>
            <person name="Eisen J.A."/>
        </authorList>
    </citation>
    <scope>NUCLEOTIDE SEQUENCE [LARGE SCALE GENOMIC DNA]</scope>
    <source>
        <strain evidence="7">DSM 17093 / CIP 108686 / LMG 22925 / RQ-24</strain>
    </source>
</reference>
<evidence type="ECO:0000256" key="1">
    <source>
        <dbReference type="ARBA" id="ARBA00001946"/>
    </source>
</evidence>
<evidence type="ECO:0000313" key="7">
    <source>
        <dbReference type="Proteomes" id="UP000000379"/>
    </source>
</evidence>
<keyword evidence="7" id="KW-1185">Reference proteome</keyword>
<dbReference type="HOGENOM" id="CLU_037162_20_2_0"/>
<comment type="similarity">
    <text evidence="4">Belongs to the Nudix hydrolase family.</text>
</comment>
<sequence length="157" mass="17549">MARREFVVAAAILLDAKGRVLLVGNDWQGFGNVRYTLPGGVVERGESTLDALAREVKEETGLVIKRVEHLAYSVHVEDVRRNDRALSFAFVASYDGLLNPRDPDGFIVEARFFPVEEVERLIPIPPIREPLANYLRDGKTGRFYSYAGWDGRGGKSV</sequence>
<comment type="cofactor">
    <cofactor evidence="1">
        <name>Mg(2+)</name>
        <dbReference type="ChEBI" id="CHEBI:18420"/>
    </cofactor>
</comment>
<evidence type="ECO:0000256" key="4">
    <source>
        <dbReference type="RuleBase" id="RU003476"/>
    </source>
</evidence>
<keyword evidence="2 4" id="KW-0378">Hydrolase</keyword>
<dbReference type="PANTHER" id="PTHR43046">
    <property type="entry name" value="GDP-MANNOSE MANNOSYL HYDROLASE"/>
    <property type="match status" value="1"/>
</dbReference>
<feature type="domain" description="Nudix hydrolase" evidence="5">
    <location>
        <begin position="3"/>
        <end position="135"/>
    </location>
</feature>
<protein>
    <submittedName>
        <fullName evidence="6">NUDIX hydrolase</fullName>
    </submittedName>
</protein>
<dbReference type="EMBL" id="CP002049">
    <property type="protein sequence ID" value="ADI13780.1"/>
    <property type="molecule type" value="Genomic_DNA"/>
</dbReference>
<dbReference type="Proteomes" id="UP000000379">
    <property type="component" value="Chromosome"/>
</dbReference>
<evidence type="ECO:0000259" key="5">
    <source>
        <dbReference type="PROSITE" id="PS51462"/>
    </source>
</evidence>
<dbReference type="AlphaFoldDB" id="D7CTC3"/>
<dbReference type="InterPro" id="IPR015797">
    <property type="entry name" value="NUDIX_hydrolase-like_dom_sf"/>
</dbReference>
<dbReference type="PROSITE" id="PS00893">
    <property type="entry name" value="NUDIX_BOX"/>
    <property type="match status" value="1"/>
</dbReference>
<evidence type="ECO:0000256" key="2">
    <source>
        <dbReference type="ARBA" id="ARBA00022801"/>
    </source>
</evidence>
<dbReference type="SUPFAM" id="SSF55811">
    <property type="entry name" value="Nudix"/>
    <property type="match status" value="1"/>
</dbReference>
<dbReference type="InterPro" id="IPR020476">
    <property type="entry name" value="Nudix_hydrolase"/>
</dbReference>
<dbReference type="STRING" id="649638.Trad_0644"/>
<proteinExistence type="inferred from homology"/>
<accession>D7CTC3</accession>
<dbReference type="KEGG" id="tra:Trad_0644"/>
<name>D7CTC3_TRURR</name>
<dbReference type="OrthoDB" id="9816289at2"/>
<keyword evidence="3" id="KW-0460">Magnesium</keyword>
<gene>
    <name evidence="6" type="ordered locus">Trad_0644</name>
</gene>
<dbReference type="eggNOG" id="COG1051">
    <property type="taxonomic scope" value="Bacteria"/>
</dbReference>
<organism evidence="6 7">
    <name type="scientific">Truepera radiovictrix (strain DSM 17093 / CIP 108686 / LMG 22925 / RQ-24)</name>
    <dbReference type="NCBI Taxonomy" id="649638"/>
    <lineage>
        <taxon>Bacteria</taxon>
        <taxon>Thermotogati</taxon>
        <taxon>Deinococcota</taxon>
        <taxon>Deinococci</taxon>
        <taxon>Trueperales</taxon>
        <taxon>Trueperaceae</taxon>
        <taxon>Truepera</taxon>
    </lineage>
</organism>
<dbReference type="GO" id="GO:0016787">
    <property type="term" value="F:hydrolase activity"/>
    <property type="evidence" value="ECO:0007669"/>
    <property type="project" value="UniProtKB-KW"/>
</dbReference>
<evidence type="ECO:0000313" key="6">
    <source>
        <dbReference type="EMBL" id="ADI13780.1"/>
    </source>
</evidence>
<evidence type="ECO:0000256" key="3">
    <source>
        <dbReference type="ARBA" id="ARBA00022842"/>
    </source>
</evidence>